<keyword evidence="1" id="KW-0732">Signal</keyword>
<protein>
    <submittedName>
        <fullName evidence="2">Putative salivary kunitz domain protein</fullName>
    </submittedName>
</protein>
<dbReference type="Gene3D" id="4.10.410.10">
    <property type="entry name" value="Pancreatic trypsin inhibitor Kunitz domain"/>
    <property type="match status" value="1"/>
</dbReference>
<feature type="chain" id="PRO_5005517138" evidence="1">
    <location>
        <begin position="20"/>
        <end position="84"/>
    </location>
</feature>
<organism evidence="2">
    <name type="scientific">Ixodes ricinus</name>
    <name type="common">Common tick</name>
    <name type="synonym">Acarus ricinus</name>
    <dbReference type="NCBI Taxonomy" id="34613"/>
    <lineage>
        <taxon>Eukaryota</taxon>
        <taxon>Metazoa</taxon>
        <taxon>Ecdysozoa</taxon>
        <taxon>Arthropoda</taxon>
        <taxon>Chelicerata</taxon>
        <taxon>Arachnida</taxon>
        <taxon>Acari</taxon>
        <taxon>Parasitiformes</taxon>
        <taxon>Ixodida</taxon>
        <taxon>Ixodoidea</taxon>
        <taxon>Ixodidae</taxon>
        <taxon>Ixodinae</taxon>
        <taxon>Ixodes</taxon>
    </lineage>
</organism>
<dbReference type="InterPro" id="IPR036880">
    <property type="entry name" value="Kunitz_BPTI_sf"/>
</dbReference>
<reference evidence="2" key="1">
    <citation type="submission" date="2012-12" db="EMBL/GenBank/DDBJ databases">
        <title>Identification and characterization of a phenylalanine ammonia-lyase gene family in Isatis indigotica Fort.</title>
        <authorList>
            <person name="Liu Q."/>
            <person name="Chen J."/>
            <person name="Zhou X."/>
            <person name="Di P."/>
            <person name="Xiao Y."/>
            <person name="Xuan H."/>
            <person name="Zhang L."/>
            <person name="Chen W."/>
        </authorList>
    </citation>
    <scope>NUCLEOTIDE SEQUENCE</scope>
    <source>
        <tissue evidence="2">Salivary gland</tissue>
    </source>
</reference>
<feature type="signal peptide" evidence="1">
    <location>
        <begin position="1"/>
        <end position="19"/>
    </location>
</feature>
<evidence type="ECO:0000256" key="1">
    <source>
        <dbReference type="SAM" id="SignalP"/>
    </source>
</evidence>
<dbReference type="EMBL" id="GADI01004342">
    <property type="protein sequence ID" value="JAA69466.1"/>
    <property type="molecule type" value="mRNA"/>
</dbReference>
<dbReference type="SUPFAM" id="SSF57362">
    <property type="entry name" value="BPTI-like"/>
    <property type="match status" value="1"/>
</dbReference>
<dbReference type="AlphaFoldDB" id="A0A0K8REF5"/>
<accession>A0A0K8REF5</accession>
<sequence length="84" mass="9300">MKAILAVPCFFSAVVLISALPKNVCESPYPTPSCGSDAVVGYFYYYDHSTGRCEREFSCPGPRNFRSVGECRRECPYGTYAPNV</sequence>
<evidence type="ECO:0000313" key="2">
    <source>
        <dbReference type="EMBL" id="JAA69466.1"/>
    </source>
</evidence>
<name>A0A0K8REF5_IXORI</name>
<proteinExistence type="evidence at transcript level"/>
<dbReference type="GO" id="GO:0004867">
    <property type="term" value="F:serine-type endopeptidase inhibitor activity"/>
    <property type="evidence" value="ECO:0007669"/>
    <property type="project" value="InterPro"/>
</dbReference>